<evidence type="ECO:0000313" key="2">
    <source>
        <dbReference type="Proteomes" id="UP001377830"/>
    </source>
</evidence>
<proteinExistence type="predicted"/>
<name>A0AAN0KHC6_9GAMM</name>
<organism evidence="1 2">
    <name type="scientific">Pectobacterium araliae</name>
    <dbReference type="NCBI Taxonomy" id="3073862"/>
    <lineage>
        <taxon>Bacteria</taxon>
        <taxon>Pseudomonadati</taxon>
        <taxon>Pseudomonadota</taxon>
        <taxon>Gammaproteobacteria</taxon>
        <taxon>Enterobacterales</taxon>
        <taxon>Pectobacteriaceae</taxon>
        <taxon>Pectobacterium</taxon>
    </lineage>
</organism>
<evidence type="ECO:0000313" key="1">
    <source>
        <dbReference type="EMBL" id="BES85434.1"/>
    </source>
</evidence>
<dbReference type="KEGG" id="parl:PEC302110_25310"/>
<keyword evidence="2" id="KW-1185">Reference proteome</keyword>
<protein>
    <submittedName>
        <fullName evidence="1">Uncharacterized protein</fullName>
    </submittedName>
</protein>
<dbReference type="EMBL" id="AP028908">
    <property type="protein sequence ID" value="BES85434.1"/>
    <property type="molecule type" value="Genomic_DNA"/>
</dbReference>
<accession>A0AAN0KHC6</accession>
<reference evidence="2" key="1">
    <citation type="journal article" date="2024" name="Int. J. Syst. Evol. Microbiol.">
        <title>Pectobacterium araliae sp. nov., a pathogen causing bacterial soft rot of Japanese angelica tree in Japan.</title>
        <authorList>
            <person name="Sawada H."/>
            <person name="Someya N."/>
            <person name="Morohoshi T."/>
            <person name="Ono M."/>
            <person name="Satou M."/>
        </authorList>
    </citation>
    <scope>NUCLEOTIDE SEQUENCE [LARGE SCALE GENOMIC DNA]</scope>
    <source>
        <strain evidence="2">MAFF 302110</strain>
    </source>
</reference>
<gene>
    <name evidence="1" type="ORF">PEC302110_25310</name>
</gene>
<sequence length="75" mass="7857">MVKHNTMEANRLTFGSTPAMMENEITSGISANAVMVPAKTSRISSEGERNTASVDVAEGTGVGVALGDEIIMCRL</sequence>
<dbReference type="Proteomes" id="UP001377830">
    <property type="component" value="Chromosome"/>
</dbReference>
<dbReference type="AlphaFoldDB" id="A0AAN0KHC6"/>